<sequence>MFEYHATYGASKKIIKSESNLCKDIYGPIKKVFSLDRECSLHMQYWHIKYNDWVDCEESDKISDGSKLNVFLNLYSIPDIPYSSSLSTLSSPSAEIRCSTPSSRFSSPVHEECPPFDQQPSHQMDCEEFPHVYILPAFPPWCQTLLEECSPKCKEARCRRAVVDALFDDLLPYGQYPTSRMFQETARALVEAYPILKDQHIANAQPHDSWVLRLRDKFKKFRSRHADELSNAEEVQKMKAKFGGKRHNLNLEVENSLDNSLTPVKRMKVQDLSEWEEDQFSIDVHIKELREECQKRKPNADLIQDKMARTFTYRVSYITTHSVAETLNCFPPLKQTNELIIEGMRLGVTEADMKQFLIQKKTSLLHLAQNRKEKNNKVSQLLTAQAECACTEANCVADFNKSGFVTKGTFLPFPQFHKLSTAWTMPRNTFEKNCKVQYRIFPIFGE</sequence>
<protein>
    <submittedName>
        <fullName evidence="1">Uncharacterized protein</fullName>
    </submittedName>
</protein>
<dbReference type="PANTHER" id="PTHR31025:SF9">
    <property type="entry name" value="SI:DKEY-286J15.1"/>
    <property type="match status" value="1"/>
</dbReference>
<dbReference type="Proteomes" id="UP000827092">
    <property type="component" value="Unassembled WGS sequence"/>
</dbReference>
<comment type="caution">
    <text evidence="1">The sequence shown here is derived from an EMBL/GenBank/DDBJ whole genome shotgun (WGS) entry which is preliminary data.</text>
</comment>
<proteinExistence type="predicted"/>
<accession>A0AAV6VJR6</accession>
<dbReference type="EMBL" id="JAFNEN010000071">
    <property type="protein sequence ID" value="KAG8196378.1"/>
    <property type="molecule type" value="Genomic_DNA"/>
</dbReference>
<name>A0AAV6VJR6_9ARAC</name>
<dbReference type="AlphaFoldDB" id="A0AAV6VJR6"/>
<reference evidence="1 2" key="1">
    <citation type="journal article" date="2022" name="Nat. Ecol. Evol.">
        <title>A masculinizing supergene underlies an exaggerated male reproductive morph in a spider.</title>
        <authorList>
            <person name="Hendrickx F."/>
            <person name="De Corte Z."/>
            <person name="Sonet G."/>
            <person name="Van Belleghem S.M."/>
            <person name="Kostlbacher S."/>
            <person name="Vangestel C."/>
        </authorList>
    </citation>
    <scope>NUCLEOTIDE SEQUENCE [LARGE SCALE GENOMIC DNA]</scope>
    <source>
        <strain evidence="1">W744_W776</strain>
    </source>
</reference>
<evidence type="ECO:0000313" key="1">
    <source>
        <dbReference type="EMBL" id="KAG8196378.1"/>
    </source>
</evidence>
<evidence type="ECO:0000313" key="2">
    <source>
        <dbReference type="Proteomes" id="UP000827092"/>
    </source>
</evidence>
<gene>
    <name evidence="1" type="ORF">JTE90_009594</name>
</gene>
<organism evidence="1 2">
    <name type="scientific">Oedothorax gibbosus</name>
    <dbReference type="NCBI Taxonomy" id="931172"/>
    <lineage>
        <taxon>Eukaryota</taxon>
        <taxon>Metazoa</taxon>
        <taxon>Ecdysozoa</taxon>
        <taxon>Arthropoda</taxon>
        <taxon>Chelicerata</taxon>
        <taxon>Arachnida</taxon>
        <taxon>Araneae</taxon>
        <taxon>Araneomorphae</taxon>
        <taxon>Entelegynae</taxon>
        <taxon>Araneoidea</taxon>
        <taxon>Linyphiidae</taxon>
        <taxon>Erigoninae</taxon>
        <taxon>Oedothorax</taxon>
    </lineage>
</organism>
<keyword evidence="2" id="KW-1185">Reference proteome</keyword>
<dbReference type="PANTHER" id="PTHR31025">
    <property type="entry name" value="SI:CH211-196P9.1-RELATED"/>
    <property type="match status" value="1"/>
</dbReference>